<evidence type="ECO:0000313" key="9">
    <source>
        <dbReference type="EMBL" id="HGF33622.1"/>
    </source>
</evidence>
<evidence type="ECO:0000256" key="7">
    <source>
        <dbReference type="HAMAP-Rule" id="MF_01228"/>
    </source>
</evidence>
<dbReference type="CDD" id="cd00814">
    <property type="entry name" value="MetRS_core"/>
    <property type="match status" value="1"/>
</dbReference>
<dbReference type="InterPro" id="IPR014758">
    <property type="entry name" value="Met-tRNA_synth"/>
</dbReference>
<dbReference type="GO" id="GO:0005737">
    <property type="term" value="C:cytoplasm"/>
    <property type="evidence" value="ECO:0007669"/>
    <property type="project" value="UniProtKB-SubCell"/>
</dbReference>
<dbReference type="InterPro" id="IPR009080">
    <property type="entry name" value="tRNAsynth_Ia_anticodon-bd"/>
</dbReference>
<dbReference type="Gene3D" id="3.40.50.620">
    <property type="entry name" value="HUPs"/>
    <property type="match status" value="1"/>
</dbReference>
<dbReference type="PANTHER" id="PTHR43326:SF1">
    <property type="entry name" value="METHIONINE--TRNA LIGASE, MITOCHONDRIAL"/>
    <property type="match status" value="1"/>
</dbReference>
<proteinExistence type="inferred from homology"/>
<evidence type="ECO:0000256" key="3">
    <source>
        <dbReference type="ARBA" id="ARBA00022741"/>
    </source>
</evidence>
<dbReference type="SUPFAM" id="SSF52374">
    <property type="entry name" value="Nucleotidylyl transferase"/>
    <property type="match status" value="1"/>
</dbReference>
<keyword evidence="2 7" id="KW-0436">Ligase</keyword>
<dbReference type="InterPro" id="IPR033911">
    <property type="entry name" value="MetRS_core"/>
</dbReference>
<evidence type="ECO:0000259" key="8">
    <source>
        <dbReference type="Pfam" id="PF09334"/>
    </source>
</evidence>
<gene>
    <name evidence="7 9" type="primary">metG</name>
    <name evidence="9" type="ORF">ENW96_04420</name>
</gene>
<keyword evidence="6 7" id="KW-0030">Aminoacyl-tRNA synthetase</keyword>
<feature type="domain" description="Methionyl/Leucyl tRNA synthetase" evidence="8">
    <location>
        <begin position="148"/>
        <end position="357"/>
    </location>
</feature>
<keyword evidence="3 7" id="KW-0547">Nucleotide-binding</keyword>
<feature type="binding site" evidence="7">
    <location>
        <position position="125"/>
    </location>
    <ligand>
        <name>Zn(2+)</name>
        <dbReference type="ChEBI" id="CHEBI:29105"/>
    </ligand>
</feature>
<dbReference type="InterPro" id="IPR014729">
    <property type="entry name" value="Rossmann-like_a/b/a_fold"/>
</dbReference>
<dbReference type="Gene3D" id="1.10.730.10">
    <property type="entry name" value="Isoleucyl-tRNA Synthetase, Domain 1"/>
    <property type="match status" value="1"/>
</dbReference>
<dbReference type="HAMAP" id="MF_01228">
    <property type="entry name" value="Met_tRNA_synth_type2"/>
    <property type="match status" value="1"/>
</dbReference>
<dbReference type="GO" id="GO:0046872">
    <property type="term" value="F:metal ion binding"/>
    <property type="evidence" value="ECO:0007669"/>
    <property type="project" value="UniProtKB-KW"/>
</dbReference>
<evidence type="ECO:0000256" key="1">
    <source>
        <dbReference type="ARBA" id="ARBA00003314"/>
    </source>
</evidence>
<accession>A0A7C3V2I9</accession>
<feature type="short sequence motif" description="'KMSKS' region" evidence="7">
    <location>
        <begin position="294"/>
        <end position="298"/>
    </location>
</feature>
<evidence type="ECO:0000256" key="6">
    <source>
        <dbReference type="ARBA" id="ARBA00023146"/>
    </source>
</evidence>
<evidence type="ECO:0000256" key="4">
    <source>
        <dbReference type="ARBA" id="ARBA00022840"/>
    </source>
</evidence>
<dbReference type="Pfam" id="PF09334">
    <property type="entry name" value="tRNA-synt_1g"/>
    <property type="match status" value="2"/>
</dbReference>
<dbReference type="GO" id="GO:0006431">
    <property type="term" value="P:methionyl-tRNA aminoacylation"/>
    <property type="evidence" value="ECO:0007669"/>
    <property type="project" value="UniProtKB-UniRule"/>
</dbReference>
<dbReference type="GO" id="GO:0005524">
    <property type="term" value="F:ATP binding"/>
    <property type="evidence" value="ECO:0007669"/>
    <property type="project" value="UniProtKB-UniRule"/>
</dbReference>
<dbReference type="InterPro" id="IPR015413">
    <property type="entry name" value="Methionyl/Leucyl_tRNA_Synth"/>
</dbReference>
<comment type="cofactor">
    <cofactor evidence="7">
        <name>Zn(2+)</name>
        <dbReference type="ChEBI" id="CHEBI:29105"/>
    </cofactor>
    <text evidence="7">Binds 1 zinc ion per subunit.</text>
</comment>
<protein>
    <recommendedName>
        <fullName evidence="7">Methionine--tRNA ligase</fullName>
        <ecNumber evidence="7">6.1.1.10</ecNumber>
    </recommendedName>
    <alternativeName>
        <fullName evidence="7">Methionyl-tRNA synthetase</fullName>
        <shortName evidence="7">MetRS</shortName>
    </alternativeName>
</protein>
<dbReference type="AlphaFoldDB" id="A0A7C3V2I9"/>
<dbReference type="NCBIfam" id="TIGR00398">
    <property type="entry name" value="metG"/>
    <property type="match status" value="1"/>
</dbReference>
<comment type="caution">
    <text evidence="9">The sequence shown here is derived from an EMBL/GenBank/DDBJ whole genome shotgun (WGS) entry which is preliminary data.</text>
</comment>
<keyword evidence="7" id="KW-0862">Zinc</keyword>
<dbReference type="PANTHER" id="PTHR43326">
    <property type="entry name" value="METHIONYL-TRNA SYNTHETASE"/>
    <property type="match status" value="1"/>
</dbReference>
<comment type="subunit">
    <text evidence="7">Monomer.</text>
</comment>
<dbReference type="PRINTS" id="PR01041">
    <property type="entry name" value="TRNASYNTHMET"/>
</dbReference>
<keyword evidence="7" id="KW-0963">Cytoplasm</keyword>
<evidence type="ECO:0000256" key="2">
    <source>
        <dbReference type="ARBA" id="ARBA00022598"/>
    </source>
</evidence>
<dbReference type="NCBIfam" id="NF008900">
    <property type="entry name" value="PRK12267.1"/>
    <property type="match status" value="1"/>
</dbReference>
<name>A0A7C3V2I9_9BACT</name>
<feature type="binding site" evidence="7">
    <location>
        <position position="145"/>
    </location>
    <ligand>
        <name>Zn(2+)</name>
        <dbReference type="ChEBI" id="CHEBI:29105"/>
    </ligand>
</feature>
<dbReference type="EMBL" id="DTMF01000118">
    <property type="protein sequence ID" value="HGF33622.1"/>
    <property type="molecule type" value="Genomic_DNA"/>
</dbReference>
<dbReference type="Gene3D" id="2.170.220.10">
    <property type="match status" value="1"/>
</dbReference>
<keyword evidence="4 7" id="KW-0067">ATP-binding</keyword>
<dbReference type="EC" id="6.1.1.10" evidence="7"/>
<sequence>MAFYVTTPIYYVNAEPHLGHAYTTIVADALARFHRLMGEETRFQTGTDEHGDKVLEAAAKAGLSVQDFVDRISDPFRRTWDELGISYDVFVRTTQPSHVKVVQEILDRLYQQGDIYFGEYGGLYCFGCERFYLERELEDGQCPDHRKPPTFIKEENYFFRMSRYQEWLLGYIEDYPDWISPERYRNEVLGFLREPLEDLCISRPKQRLSWGIPLPFDDRYVSYVWFDALLNYLTGLGYPHGADYRKFWPEAHHLIAKDILKPHAIYWPTMLKAAGIAPFRQLHVHGYWQIAAGKMSKSLGNVVEPLALVEKYGIDQVRYFFLREMVYGLDATFSEEALRSRINADLANDLGNLFARSLGMAFKYRGGTVPAPQDLEALDREVAEQARETAADFLRLFPELEFPKALARVWELVGHLNRYIVATAPWELAKDPAGQPRLDTVLYHLLEGLRFLAVLLRPVMPASTRRMGHHLGLESSWQNRTFPELLQWGGLPPKALLSPSKALFPRLE</sequence>
<feature type="domain" description="Methionyl/Leucyl tRNA synthetase" evidence="8">
    <location>
        <begin position="3"/>
        <end position="145"/>
    </location>
</feature>
<dbReference type="FunFam" id="2.170.220.10:FF:000003">
    <property type="entry name" value="Methionine--tRNA ligase"/>
    <property type="match status" value="1"/>
</dbReference>
<comment type="function">
    <text evidence="1 7">Is required not only for elongation of protein synthesis but also for the initiation of all mRNA translation through initiator tRNA(fMet) aminoacylation.</text>
</comment>
<comment type="subcellular location">
    <subcellularLocation>
        <location evidence="7">Cytoplasm</location>
    </subcellularLocation>
</comment>
<comment type="catalytic activity">
    <reaction evidence="7">
        <text>tRNA(Met) + L-methionine + ATP = L-methionyl-tRNA(Met) + AMP + diphosphate</text>
        <dbReference type="Rhea" id="RHEA:13481"/>
        <dbReference type="Rhea" id="RHEA-COMP:9667"/>
        <dbReference type="Rhea" id="RHEA-COMP:9698"/>
        <dbReference type="ChEBI" id="CHEBI:30616"/>
        <dbReference type="ChEBI" id="CHEBI:33019"/>
        <dbReference type="ChEBI" id="CHEBI:57844"/>
        <dbReference type="ChEBI" id="CHEBI:78442"/>
        <dbReference type="ChEBI" id="CHEBI:78530"/>
        <dbReference type="ChEBI" id="CHEBI:456215"/>
        <dbReference type="EC" id="6.1.1.10"/>
    </reaction>
</comment>
<organism evidence="9">
    <name type="scientific">Desulfobacca acetoxidans</name>
    <dbReference type="NCBI Taxonomy" id="60893"/>
    <lineage>
        <taxon>Bacteria</taxon>
        <taxon>Pseudomonadati</taxon>
        <taxon>Thermodesulfobacteriota</taxon>
        <taxon>Desulfobaccia</taxon>
        <taxon>Desulfobaccales</taxon>
        <taxon>Desulfobaccaceae</taxon>
        <taxon>Desulfobacca</taxon>
    </lineage>
</organism>
<comment type="caution">
    <text evidence="7">Lacks conserved residue(s) required for the propagation of feature annotation.</text>
</comment>
<dbReference type="CDD" id="cd07957">
    <property type="entry name" value="Anticodon_Ia_Met"/>
    <property type="match status" value="1"/>
</dbReference>
<feature type="binding site" evidence="7">
    <location>
        <position position="142"/>
    </location>
    <ligand>
        <name>Zn(2+)</name>
        <dbReference type="ChEBI" id="CHEBI:29105"/>
    </ligand>
</feature>
<feature type="binding site" evidence="7">
    <location>
        <position position="128"/>
    </location>
    <ligand>
        <name>Zn(2+)</name>
        <dbReference type="ChEBI" id="CHEBI:29105"/>
    </ligand>
</feature>
<evidence type="ECO:0000256" key="5">
    <source>
        <dbReference type="ARBA" id="ARBA00022917"/>
    </source>
</evidence>
<keyword evidence="7" id="KW-0479">Metal-binding</keyword>
<keyword evidence="5 7" id="KW-0648">Protein biosynthesis</keyword>
<reference evidence="9" key="1">
    <citation type="journal article" date="2020" name="mSystems">
        <title>Genome- and Community-Level Interaction Insights into Carbon Utilization and Element Cycling Functions of Hydrothermarchaeota in Hydrothermal Sediment.</title>
        <authorList>
            <person name="Zhou Z."/>
            <person name="Liu Y."/>
            <person name="Xu W."/>
            <person name="Pan J."/>
            <person name="Luo Z.H."/>
            <person name="Li M."/>
        </authorList>
    </citation>
    <scope>NUCLEOTIDE SEQUENCE [LARGE SCALE GENOMIC DNA]</scope>
    <source>
        <strain evidence="9">SpSt-897</strain>
    </source>
</reference>
<dbReference type="SUPFAM" id="SSF47323">
    <property type="entry name" value="Anticodon-binding domain of a subclass of class I aminoacyl-tRNA synthetases"/>
    <property type="match status" value="1"/>
</dbReference>
<comment type="similarity">
    <text evidence="7">Belongs to the class-I aminoacyl-tRNA synthetase family. MetG type 2A subfamily.</text>
</comment>
<dbReference type="InterPro" id="IPR041872">
    <property type="entry name" value="Anticodon_Met"/>
</dbReference>
<dbReference type="GO" id="GO:0004825">
    <property type="term" value="F:methionine-tRNA ligase activity"/>
    <property type="evidence" value="ECO:0007669"/>
    <property type="project" value="UniProtKB-UniRule"/>
</dbReference>
<feature type="short sequence motif" description="'HIGH' region" evidence="7">
    <location>
        <begin position="10"/>
        <end position="20"/>
    </location>
</feature>
<dbReference type="InterPro" id="IPR023457">
    <property type="entry name" value="Met-tRNA_synth_2"/>
</dbReference>